<accession>A0AA41YLV2</accession>
<organism evidence="1 2">
    <name type="scientific">Limobrevibacterium gyesilva</name>
    <dbReference type="NCBI Taxonomy" id="2991712"/>
    <lineage>
        <taxon>Bacteria</taxon>
        <taxon>Pseudomonadati</taxon>
        <taxon>Pseudomonadota</taxon>
        <taxon>Alphaproteobacteria</taxon>
        <taxon>Acetobacterales</taxon>
        <taxon>Acetobacteraceae</taxon>
        <taxon>Limobrevibacterium</taxon>
    </lineage>
</organism>
<comment type="caution">
    <text evidence="1">The sequence shown here is derived from an EMBL/GenBank/DDBJ whole genome shotgun (WGS) entry which is preliminary data.</text>
</comment>
<evidence type="ECO:0000313" key="1">
    <source>
        <dbReference type="EMBL" id="MCW3474682.1"/>
    </source>
</evidence>
<dbReference type="RefSeq" id="WP_264713326.1">
    <property type="nucleotide sequence ID" value="NZ_JAPDNT010000004.1"/>
</dbReference>
<dbReference type="Proteomes" id="UP001165679">
    <property type="component" value="Unassembled WGS sequence"/>
</dbReference>
<reference evidence="1" key="1">
    <citation type="submission" date="2022-09" db="EMBL/GenBank/DDBJ databases">
        <title>Rhodovastum sp. nov. RN2-1 isolated from soil in Seongnam, South Korea.</title>
        <authorList>
            <person name="Le N.T."/>
        </authorList>
    </citation>
    <scope>NUCLEOTIDE SEQUENCE</scope>
    <source>
        <strain evidence="1">RN2-1</strain>
    </source>
</reference>
<proteinExistence type="predicted"/>
<reference evidence="1" key="2">
    <citation type="submission" date="2022-10" db="EMBL/GenBank/DDBJ databases">
        <authorList>
            <person name="Trinh H.N."/>
        </authorList>
    </citation>
    <scope>NUCLEOTIDE SEQUENCE</scope>
    <source>
        <strain evidence="1">RN2-1</strain>
    </source>
</reference>
<keyword evidence="2" id="KW-1185">Reference proteome</keyword>
<gene>
    <name evidence="1" type="ORF">OL599_08790</name>
</gene>
<protein>
    <submittedName>
        <fullName evidence="1">Helix-turn-helix domain-containing protein</fullName>
    </submittedName>
</protein>
<evidence type="ECO:0000313" key="2">
    <source>
        <dbReference type="Proteomes" id="UP001165679"/>
    </source>
</evidence>
<name>A0AA41YLV2_9PROT</name>
<sequence length="101" mass="10994">MRQPELLRMAANPRYANLVGSPRDSEPGALSPEYGRIPETCRRYGLSRSRLYLLAGEGLIRFVKVGGATLVDLASVRVYLANCPPAIIRAPKPAIKTKASV</sequence>
<dbReference type="AlphaFoldDB" id="A0AA41YLV2"/>
<dbReference type="EMBL" id="JAPDNT010000004">
    <property type="protein sequence ID" value="MCW3474682.1"/>
    <property type="molecule type" value="Genomic_DNA"/>
</dbReference>